<keyword evidence="2" id="KW-0560">Oxidoreductase</keyword>
<dbReference type="RefSeq" id="WP_200435870.1">
    <property type="nucleotide sequence ID" value="NZ_JAEHFL010000009.1"/>
</dbReference>
<accession>A0A8I1LD08</accession>
<dbReference type="GO" id="GO:0004497">
    <property type="term" value="F:monooxygenase activity"/>
    <property type="evidence" value="ECO:0007669"/>
    <property type="project" value="UniProtKB-KW"/>
</dbReference>
<evidence type="ECO:0000313" key="2">
    <source>
        <dbReference type="EMBL" id="MBK3428229.1"/>
    </source>
</evidence>
<dbReference type="AlphaFoldDB" id="A0A8I1LD08"/>
<proteinExistence type="predicted"/>
<keyword evidence="1" id="KW-0472">Membrane</keyword>
<organism evidence="2 3">
    <name type="scientific">Corynebacterium tuberculostearicum</name>
    <dbReference type="NCBI Taxonomy" id="38304"/>
    <lineage>
        <taxon>Bacteria</taxon>
        <taxon>Bacillati</taxon>
        <taxon>Actinomycetota</taxon>
        <taxon>Actinomycetes</taxon>
        <taxon>Mycobacteriales</taxon>
        <taxon>Corynebacteriaceae</taxon>
        <taxon>Corynebacterium</taxon>
    </lineage>
</organism>
<feature type="transmembrane region" description="Helical" evidence="1">
    <location>
        <begin position="70"/>
        <end position="103"/>
    </location>
</feature>
<dbReference type="EMBL" id="JAEHFL010000009">
    <property type="protein sequence ID" value="MBK3428229.1"/>
    <property type="molecule type" value="Genomic_DNA"/>
</dbReference>
<feature type="transmembrane region" description="Helical" evidence="1">
    <location>
        <begin position="262"/>
        <end position="280"/>
    </location>
</feature>
<evidence type="ECO:0000256" key="1">
    <source>
        <dbReference type="SAM" id="Phobius"/>
    </source>
</evidence>
<gene>
    <name evidence="2" type="ORF">JDP02_06840</name>
</gene>
<feature type="transmembrane region" description="Helical" evidence="1">
    <location>
        <begin position="234"/>
        <end position="255"/>
    </location>
</feature>
<comment type="caution">
    <text evidence="2">The sequence shown here is derived from an EMBL/GenBank/DDBJ whole genome shotgun (WGS) entry which is preliminary data.</text>
</comment>
<evidence type="ECO:0000313" key="3">
    <source>
        <dbReference type="Proteomes" id="UP000603369"/>
    </source>
</evidence>
<keyword evidence="2" id="KW-0503">Monooxygenase</keyword>
<feature type="transmembrane region" description="Helical" evidence="1">
    <location>
        <begin position="10"/>
        <end position="27"/>
    </location>
</feature>
<feature type="transmembrane region" description="Helical" evidence="1">
    <location>
        <begin position="286"/>
        <end position="306"/>
    </location>
</feature>
<keyword evidence="1" id="KW-0812">Transmembrane</keyword>
<keyword evidence="3" id="KW-1185">Reference proteome</keyword>
<feature type="transmembrane region" description="Helical" evidence="1">
    <location>
        <begin position="166"/>
        <end position="189"/>
    </location>
</feature>
<name>A0A8I1LD08_9CORY</name>
<reference evidence="2 3" key="1">
    <citation type="submission" date="2020-12" db="EMBL/GenBank/DDBJ databases">
        <title>Draft genome sequence of the commensal strain Corynebacterium tuberculostearicum MFP09/CIP 102622 isolated from human skin.</title>
        <authorList>
            <person name="Boukerb A.M."/>
            <person name="Janvier X."/>
            <person name="Feuilloley M.G.J."/>
            <person name="Groboillot A."/>
        </authorList>
    </citation>
    <scope>NUCLEOTIDE SEQUENCE [LARGE SCALE GENOMIC DNA]</scope>
    <source>
        <strain evidence="2 3">CIP 102622</strain>
    </source>
</reference>
<protein>
    <submittedName>
        <fullName evidence="2">Beta-carotene 15,15'-monooxygenase</fullName>
    </submittedName>
</protein>
<keyword evidence="1" id="KW-1133">Transmembrane helix</keyword>
<dbReference type="Proteomes" id="UP000603369">
    <property type="component" value="Unassembled WGS sequence"/>
</dbReference>
<sequence length="323" mass="35437">MKLLCYLGDWWRWTFFLFALLVMPVMAQGTWNVLPVIFSLSLILSLTPDFKKYQLVGLGSKIWNEHRRCLVALCALAAAIGALTVQLWWALPIYAVAAAWAMYRRPAPTRTGYTTSGTQPSSGFGWFPRTLAGQAIYRPQVKAWGAACLAQAIGYVLNRYKEEVPLLGFLGIFIWALSFAMFAAALHSLRVSLREYTVLGGSRVVWSRHTAVLGLVPVLVASTFSAILANDGEFVADIVLLSATCAPVVVSLEFLGKKNWHLFALYLVLIAGMALLHTLVPVSAGAQLLLAVAFYAVWALTLPSYIRRANAHHGGMSAWMGIS</sequence>
<feature type="transmembrane region" description="Helical" evidence="1">
    <location>
        <begin position="210"/>
        <end position="228"/>
    </location>
</feature>